<keyword evidence="1" id="KW-0540">Nuclease</keyword>
<evidence type="ECO:0000259" key="16">
    <source>
        <dbReference type="PROSITE" id="PS51198"/>
    </source>
</evidence>
<dbReference type="PROSITE" id="PS51198">
    <property type="entry name" value="UVRD_HELICASE_ATP_BIND"/>
    <property type="match status" value="1"/>
</dbReference>
<keyword evidence="3" id="KW-0227">DNA damage</keyword>
<keyword evidence="6" id="KW-0269">Exonuclease</keyword>
<dbReference type="RefSeq" id="WP_009136040.1">
    <property type="nucleotide sequence ID" value="NZ_JH594596.1"/>
</dbReference>
<accession>H1DF56</accession>
<dbReference type="eggNOG" id="COG1074">
    <property type="taxonomic scope" value="Bacteria"/>
</dbReference>
<organism evidence="18 19">
    <name type="scientific">Odoribacter laneus YIT 12061</name>
    <dbReference type="NCBI Taxonomy" id="742817"/>
    <lineage>
        <taxon>Bacteria</taxon>
        <taxon>Pseudomonadati</taxon>
        <taxon>Bacteroidota</taxon>
        <taxon>Bacteroidia</taxon>
        <taxon>Bacteroidales</taxon>
        <taxon>Odoribacteraceae</taxon>
        <taxon>Odoribacter</taxon>
    </lineage>
</organism>
<feature type="binding site" evidence="14">
    <location>
        <begin position="9"/>
        <end position="16"/>
    </location>
    <ligand>
        <name>ATP</name>
        <dbReference type="ChEBI" id="CHEBI:30616"/>
    </ligand>
</feature>
<dbReference type="STRING" id="742817.HMPREF9449_00892"/>
<evidence type="ECO:0000256" key="5">
    <source>
        <dbReference type="ARBA" id="ARBA00022806"/>
    </source>
</evidence>
<dbReference type="GeneID" id="98068491"/>
<evidence type="ECO:0000313" key="19">
    <source>
        <dbReference type="Proteomes" id="UP000004892"/>
    </source>
</evidence>
<evidence type="ECO:0000256" key="6">
    <source>
        <dbReference type="ARBA" id="ARBA00022839"/>
    </source>
</evidence>
<dbReference type="PANTHER" id="PTHR11070">
    <property type="entry name" value="UVRD / RECB / PCRA DNA HELICASE FAMILY MEMBER"/>
    <property type="match status" value="1"/>
</dbReference>
<evidence type="ECO:0000256" key="8">
    <source>
        <dbReference type="ARBA" id="ARBA00023125"/>
    </source>
</evidence>
<dbReference type="InterPro" id="IPR014017">
    <property type="entry name" value="DNA_helicase_UvrD-like_C"/>
</dbReference>
<evidence type="ECO:0000256" key="2">
    <source>
        <dbReference type="ARBA" id="ARBA00022741"/>
    </source>
</evidence>
<keyword evidence="8" id="KW-0238">DNA-binding</keyword>
<evidence type="ECO:0000256" key="3">
    <source>
        <dbReference type="ARBA" id="ARBA00022763"/>
    </source>
</evidence>
<dbReference type="GO" id="GO:0000725">
    <property type="term" value="P:recombinational repair"/>
    <property type="evidence" value="ECO:0007669"/>
    <property type="project" value="TreeGrafter"/>
</dbReference>
<dbReference type="Gene3D" id="3.40.50.300">
    <property type="entry name" value="P-loop containing nucleotide triphosphate hydrolases"/>
    <property type="match status" value="3"/>
</dbReference>
<dbReference type="Gene3D" id="3.90.320.10">
    <property type="match status" value="1"/>
</dbReference>
<evidence type="ECO:0000256" key="1">
    <source>
        <dbReference type="ARBA" id="ARBA00022722"/>
    </source>
</evidence>
<name>H1DF56_9BACT</name>
<keyword evidence="4 14" id="KW-0378">Hydrolase</keyword>
<dbReference type="SUPFAM" id="SSF52540">
    <property type="entry name" value="P-loop containing nucleoside triphosphate hydrolases"/>
    <property type="match status" value="1"/>
</dbReference>
<keyword evidence="2 14" id="KW-0547">Nucleotide-binding</keyword>
<keyword evidence="15" id="KW-0175">Coiled coil</keyword>
<evidence type="ECO:0000313" key="18">
    <source>
        <dbReference type="EMBL" id="EHP49374.1"/>
    </source>
</evidence>
<reference evidence="18 19" key="1">
    <citation type="submission" date="2012-01" db="EMBL/GenBank/DDBJ databases">
        <title>The Genome Sequence of Odoribacter laneus YIT 12061.</title>
        <authorList>
            <consortium name="The Broad Institute Genome Sequencing Platform"/>
            <person name="Earl A."/>
            <person name="Ward D."/>
            <person name="Feldgarden M."/>
            <person name="Gevers D."/>
            <person name="Morotomi M."/>
            <person name="Young S.K."/>
            <person name="Zeng Q."/>
            <person name="Gargeya S."/>
            <person name="Fitzgerald M."/>
            <person name="Haas B."/>
            <person name="Abouelleil A."/>
            <person name="Alvarado L."/>
            <person name="Arachchi H.M."/>
            <person name="Berlin A."/>
            <person name="Chapman S.B."/>
            <person name="Gearin G."/>
            <person name="Goldberg J."/>
            <person name="Griggs A."/>
            <person name="Gujja S."/>
            <person name="Hansen M."/>
            <person name="Heiman D."/>
            <person name="Howarth C."/>
            <person name="Larimer J."/>
            <person name="Lui A."/>
            <person name="MacDonald P.J.P."/>
            <person name="McCowen C."/>
            <person name="Montmayeur A."/>
            <person name="Murphy C."/>
            <person name="Neiman D."/>
            <person name="Pearson M."/>
            <person name="Priest M."/>
            <person name="Roberts A."/>
            <person name="Saif S."/>
            <person name="Shea T."/>
            <person name="Sisk P."/>
            <person name="Stolte C."/>
            <person name="Sykes S."/>
            <person name="Wortman J."/>
            <person name="Nusbaum C."/>
            <person name="Birren B."/>
        </authorList>
    </citation>
    <scope>NUCLEOTIDE SEQUENCE [LARGE SCALE GENOMIC DNA]</scope>
    <source>
        <strain evidence="18 19">YIT 12061</strain>
    </source>
</reference>
<dbReference type="InterPro" id="IPR027417">
    <property type="entry name" value="P-loop_NTPase"/>
</dbReference>
<keyword evidence="10" id="KW-0413">Isomerase</keyword>
<dbReference type="PROSITE" id="PS51217">
    <property type="entry name" value="UVRD_HELICASE_CTER"/>
    <property type="match status" value="1"/>
</dbReference>
<feature type="coiled-coil region" evidence="15">
    <location>
        <begin position="212"/>
        <end position="239"/>
    </location>
</feature>
<evidence type="ECO:0000256" key="7">
    <source>
        <dbReference type="ARBA" id="ARBA00022840"/>
    </source>
</evidence>
<evidence type="ECO:0000256" key="4">
    <source>
        <dbReference type="ARBA" id="ARBA00022801"/>
    </source>
</evidence>
<comment type="catalytic activity">
    <reaction evidence="13">
        <text>ATP + H2O = ADP + phosphate + H(+)</text>
        <dbReference type="Rhea" id="RHEA:13065"/>
        <dbReference type="ChEBI" id="CHEBI:15377"/>
        <dbReference type="ChEBI" id="CHEBI:15378"/>
        <dbReference type="ChEBI" id="CHEBI:30616"/>
        <dbReference type="ChEBI" id="CHEBI:43474"/>
        <dbReference type="ChEBI" id="CHEBI:456216"/>
        <dbReference type="EC" id="5.6.2.4"/>
    </reaction>
</comment>
<protein>
    <recommendedName>
        <fullName evidence="12">DNA 3'-5' helicase</fullName>
        <ecNumber evidence="12">5.6.2.4</ecNumber>
    </recommendedName>
</protein>
<dbReference type="InterPro" id="IPR011604">
    <property type="entry name" value="PDDEXK-like_dom_sf"/>
</dbReference>
<dbReference type="Pfam" id="PF01930">
    <property type="entry name" value="Cas_Cas4"/>
    <property type="match status" value="1"/>
</dbReference>
<evidence type="ECO:0000256" key="14">
    <source>
        <dbReference type="PROSITE-ProRule" id="PRU00560"/>
    </source>
</evidence>
<evidence type="ECO:0000256" key="15">
    <source>
        <dbReference type="SAM" id="Coils"/>
    </source>
</evidence>
<keyword evidence="9" id="KW-0234">DNA repair</keyword>
<evidence type="ECO:0000259" key="17">
    <source>
        <dbReference type="PROSITE" id="PS51217"/>
    </source>
</evidence>
<evidence type="ECO:0000256" key="10">
    <source>
        <dbReference type="ARBA" id="ARBA00023235"/>
    </source>
</evidence>
<dbReference type="InterPro" id="IPR000212">
    <property type="entry name" value="DNA_helicase_UvrD/REP"/>
</dbReference>
<comment type="caution">
    <text evidence="18">The sequence shown here is derived from an EMBL/GenBank/DDBJ whole genome shotgun (WGS) entry which is preliminary data.</text>
</comment>
<keyword evidence="19" id="KW-1185">Reference proteome</keyword>
<dbReference type="InterPro" id="IPR011335">
    <property type="entry name" value="Restrct_endonuc-II-like"/>
</dbReference>
<dbReference type="GO" id="GO:0043138">
    <property type="term" value="F:3'-5' DNA helicase activity"/>
    <property type="evidence" value="ECO:0007669"/>
    <property type="project" value="UniProtKB-EC"/>
</dbReference>
<evidence type="ECO:0000256" key="13">
    <source>
        <dbReference type="ARBA" id="ARBA00048988"/>
    </source>
</evidence>
<dbReference type="PANTHER" id="PTHR11070:SF67">
    <property type="entry name" value="DNA 3'-5' HELICASE"/>
    <property type="match status" value="1"/>
</dbReference>
<keyword evidence="5 14" id="KW-0347">Helicase</keyword>
<dbReference type="Pfam" id="PF13361">
    <property type="entry name" value="UvrD_C"/>
    <property type="match status" value="1"/>
</dbReference>
<dbReference type="AlphaFoldDB" id="H1DF56"/>
<feature type="domain" description="UvrD-like helicase C-terminal" evidence="17">
    <location>
        <begin position="485"/>
        <end position="745"/>
    </location>
</feature>
<dbReference type="InterPro" id="IPR022765">
    <property type="entry name" value="Dna2/Cas4_DUF83"/>
</dbReference>
<dbReference type="Pfam" id="PF00580">
    <property type="entry name" value="UvrD-helicase"/>
    <property type="match status" value="1"/>
</dbReference>
<evidence type="ECO:0000256" key="12">
    <source>
        <dbReference type="ARBA" id="ARBA00034808"/>
    </source>
</evidence>
<dbReference type="InterPro" id="IPR014016">
    <property type="entry name" value="UvrD-like_ATP-bd"/>
</dbReference>
<dbReference type="GO" id="GO:0005524">
    <property type="term" value="F:ATP binding"/>
    <property type="evidence" value="ECO:0007669"/>
    <property type="project" value="UniProtKB-UniRule"/>
</dbReference>
<dbReference type="SUPFAM" id="SSF52980">
    <property type="entry name" value="Restriction endonuclease-like"/>
    <property type="match status" value="1"/>
</dbReference>
<sequence>MSKLNIYKASAGSGKTFALTLEYFKIIFSFPQEYKNILAVTFTNKATEEMKNRIIGELHLLAEGEKSSYGPLLCQRFGYTEEQLKNRATVLRTLLLHDYGRIAVTTIDRFFQKIIKSFTRELGIFPGYNVELDTDFILAKATDKMMVQLKKDRDLRLWISELMETNVDEGKSWSIKAKIADLGEELFKENYMLFDKKVLDKFNDKSFLKTYQNFLQNVVRTYEKELEEISREAIEIIEQNQLELKDFRNGKTGCVSHFYKIREKKYDELTQTVRDSIDNLEYWYTKTCKADVKEKIETVFSKLNPLLGRCVQLYDDRCKYYLSARHLLANLYQLGILNDLYRKVREYCEEKNLMLLSDTTYILNTLIEGNDTPFLFEKVGNYYKHLMIDEFQDTSSMQWRNFRPLVINCLSEGHKALIVGDVKQSIYRWRNGDWSLLAGGVEKEFRQLGTKNVVLQNNWRSAREIVDFNNLFFREASTELKRIYDETAGAANPWSEAIEAAYDQAEQKVQTHRKGYVDFFFGPSRKEENCEEAIMNSVVGILLDILKRGGQPKDIVILVRSGKEGAFVAQHLIEYNKTALQPINFISNDSLYIWTSPYVKFLVSVLRYIIEPFDFINKANLLFFYHSFVNPHPEEQLDRIFKAVEEENLFQFLHTDFDIHSGKWMSYSLYETVETIIDKFSLKGKKEEIPYLIAFQDIVFDYEANNSNNIHFFLEWWEKEQSKKVLTTSEEANAVRILTIHKSKGLEFEYVILPFCSWELDSTRPMRRIWCTNHEKGFDVLDYAPLNYSAKLAGTIFEKNYFDEHLKAYVDNLNLLYVALTRAKKELYVRPYMPKINKDGSVSLTDIGAFIYRVMEKLKKNENLSFFQEGSMNIKYGEKEKGREKGAESRPLNLENYPVYDPEERICVKYKYADYTSPECPQLLPIDEGKLLHEIFKSIKYSKDIEKAVREAYLAGLILKKEREAFCQKIRSYIDKPEVKEWFDPKYEVVNERNILFHLGSRLRPDRVLVNGNNVFVIDYKFGIKEEKSYIRQIRYYCSALKEMGYQKVKGYIWYVNLNKIIETE</sequence>
<evidence type="ECO:0000256" key="9">
    <source>
        <dbReference type="ARBA" id="ARBA00023204"/>
    </source>
</evidence>
<dbReference type="Gene3D" id="1.10.3170.10">
    <property type="entry name" value="Recbcd, chain B, domain 2"/>
    <property type="match status" value="1"/>
</dbReference>
<dbReference type="PATRIC" id="fig|742817.3.peg.949"/>
<dbReference type="GO" id="GO:0003677">
    <property type="term" value="F:DNA binding"/>
    <property type="evidence" value="ECO:0007669"/>
    <property type="project" value="UniProtKB-KW"/>
</dbReference>
<evidence type="ECO:0000256" key="11">
    <source>
        <dbReference type="ARBA" id="ARBA00034617"/>
    </source>
</evidence>
<proteinExistence type="predicted"/>
<dbReference type="GO" id="GO:0004527">
    <property type="term" value="F:exonuclease activity"/>
    <property type="evidence" value="ECO:0007669"/>
    <property type="project" value="UniProtKB-KW"/>
</dbReference>
<dbReference type="EC" id="5.6.2.4" evidence="12"/>
<dbReference type="GO" id="GO:0005829">
    <property type="term" value="C:cytosol"/>
    <property type="evidence" value="ECO:0007669"/>
    <property type="project" value="TreeGrafter"/>
</dbReference>
<comment type="catalytic activity">
    <reaction evidence="11">
        <text>Couples ATP hydrolysis with the unwinding of duplex DNA by translocating in the 3'-5' direction.</text>
        <dbReference type="EC" id="5.6.2.4"/>
    </reaction>
</comment>
<feature type="domain" description="UvrD-like helicase ATP-binding" evidence="16">
    <location>
        <begin position="1"/>
        <end position="462"/>
    </location>
</feature>
<dbReference type="EMBL" id="ADMC01000014">
    <property type="protein sequence ID" value="EHP49374.1"/>
    <property type="molecule type" value="Genomic_DNA"/>
</dbReference>
<gene>
    <name evidence="18" type="ORF">HMPREF9449_00892</name>
</gene>
<dbReference type="Proteomes" id="UP000004892">
    <property type="component" value="Unassembled WGS sequence"/>
</dbReference>
<keyword evidence="7 14" id="KW-0067">ATP-binding</keyword>
<dbReference type="HOGENOM" id="CLU_010638_0_0_10"/>